<keyword evidence="6" id="KW-1185">Reference proteome</keyword>
<keyword evidence="4" id="KW-0539">Nucleus</keyword>
<comment type="subcellular location">
    <subcellularLocation>
        <location evidence="1">Nucleus</location>
        <location evidence="1">Nucleolus</location>
    </subcellularLocation>
</comment>
<evidence type="ECO:0000313" key="5">
    <source>
        <dbReference type="EMBL" id="WVZ98247.1"/>
    </source>
</evidence>
<dbReference type="InterPro" id="IPR019002">
    <property type="entry name" value="Ribosome_biogenesis_Nop16"/>
</dbReference>
<protein>
    <recommendedName>
        <fullName evidence="3">Nucleolar protein 16</fullName>
    </recommendedName>
</protein>
<dbReference type="EMBL" id="CP144754">
    <property type="protein sequence ID" value="WVZ98247.1"/>
    <property type="molecule type" value="Genomic_DNA"/>
</dbReference>
<evidence type="ECO:0000256" key="3">
    <source>
        <dbReference type="ARBA" id="ARBA00015522"/>
    </source>
</evidence>
<evidence type="ECO:0000256" key="4">
    <source>
        <dbReference type="ARBA" id="ARBA00023242"/>
    </source>
</evidence>
<dbReference type="PANTHER" id="PTHR13243">
    <property type="entry name" value="HSPC111 PROTEIN-RELATED"/>
    <property type="match status" value="1"/>
</dbReference>
<dbReference type="AlphaFoldDB" id="A0AAQ3XIU9"/>
<evidence type="ECO:0000256" key="2">
    <source>
        <dbReference type="ARBA" id="ARBA00008479"/>
    </source>
</evidence>
<organism evidence="5 6">
    <name type="scientific">Paspalum notatum var. saurae</name>
    <dbReference type="NCBI Taxonomy" id="547442"/>
    <lineage>
        <taxon>Eukaryota</taxon>
        <taxon>Viridiplantae</taxon>
        <taxon>Streptophyta</taxon>
        <taxon>Embryophyta</taxon>
        <taxon>Tracheophyta</taxon>
        <taxon>Spermatophyta</taxon>
        <taxon>Magnoliopsida</taxon>
        <taxon>Liliopsida</taxon>
        <taxon>Poales</taxon>
        <taxon>Poaceae</taxon>
        <taxon>PACMAD clade</taxon>
        <taxon>Panicoideae</taxon>
        <taxon>Andropogonodae</taxon>
        <taxon>Paspaleae</taxon>
        <taxon>Paspalinae</taxon>
        <taxon>Paspalum</taxon>
    </lineage>
</organism>
<accession>A0AAQ3XIU9</accession>
<gene>
    <name evidence="5" type="ORF">U9M48_043712</name>
</gene>
<sequence>MGGSRRKLKRSRAKVRVGLPRRKPREFKLTFELPEAVAAATRDASGWDAEGTVVKNYASFGVVANPNLLGAHSRGTPQLVQSAPLQAPDVAAARAPVPEFEPIDAGSDLENDDLKSALGKKRKDGKSAPLQPLTKIQRIHIGRLVDKYGDDYKAMSMDTKLNAMQHSVGTLKLLCKRYHADGKIFVYEHGVLHKGAGGTPAPPTGS</sequence>
<evidence type="ECO:0000313" key="6">
    <source>
        <dbReference type="Proteomes" id="UP001341281"/>
    </source>
</evidence>
<dbReference type="Proteomes" id="UP001341281">
    <property type="component" value="Chromosome 10"/>
</dbReference>
<dbReference type="Pfam" id="PF09420">
    <property type="entry name" value="Nop16"/>
    <property type="match status" value="1"/>
</dbReference>
<name>A0AAQ3XIU9_PASNO</name>
<dbReference type="GO" id="GO:0005730">
    <property type="term" value="C:nucleolus"/>
    <property type="evidence" value="ECO:0007669"/>
    <property type="project" value="UniProtKB-SubCell"/>
</dbReference>
<comment type="similarity">
    <text evidence="2">Belongs to the NOP16 family.</text>
</comment>
<evidence type="ECO:0000256" key="1">
    <source>
        <dbReference type="ARBA" id="ARBA00004604"/>
    </source>
</evidence>
<reference evidence="5 6" key="1">
    <citation type="submission" date="2024-02" db="EMBL/GenBank/DDBJ databases">
        <title>High-quality chromosome-scale genome assembly of Pensacola bahiagrass (Paspalum notatum Flugge var. saurae).</title>
        <authorList>
            <person name="Vega J.M."/>
            <person name="Podio M."/>
            <person name="Orjuela J."/>
            <person name="Siena L.A."/>
            <person name="Pessino S.C."/>
            <person name="Combes M.C."/>
            <person name="Mariac C."/>
            <person name="Albertini E."/>
            <person name="Pupilli F."/>
            <person name="Ortiz J.P.A."/>
            <person name="Leblanc O."/>
        </authorList>
    </citation>
    <scope>NUCLEOTIDE SEQUENCE [LARGE SCALE GENOMIC DNA]</scope>
    <source>
        <strain evidence="5">R1</strain>
        <tissue evidence="5">Leaf</tissue>
    </source>
</reference>
<dbReference type="GO" id="GO:0042273">
    <property type="term" value="P:ribosomal large subunit biogenesis"/>
    <property type="evidence" value="ECO:0007669"/>
    <property type="project" value="TreeGrafter"/>
</dbReference>
<dbReference type="PANTHER" id="PTHR13243:SF1">
    <property type="entry name" value="NUCLEOLAR PROTEIN 16"/>
    <property type="match status" value="1"/>
</dbReference>
<proteinExistence type="inferred from homology"/>